<dbReference type="Proteomes" id="UP000800039">
    <property type="component" value="Unassembled WGS sequence"/>
</dbReference>
<gene>
    <name evidence="3" type="ORF">K460DRAFT_405501</name>
</gene>
<sequence length="528" mass="59034">MAPVPMDFVNIPNGVSKAPDASIAELGMQSPTLEPMQSLQPPKLSVNRELSKLTLPTRPGFGRSSSVAFEGRGTVHVFLKTLENERLKHMPHDGSSWDRILKWADNIGGVVLLSLGVLSEFMLNSEDATRLICDSCTSLIQLGTGHTKILLKVFSQFHKIAVSLSVFIRQNHLIKSNPDVRRELAHAFQDFAHLTRDVRIFCYTRSRGVGLVSSTELDLFIAFESAAFYRPLESVSISSWTSSKQCSHFDVREIRNFLSPQDSVVKKILSNQLYSESRRAEFTCEWFASPLRQFMRNGKKVLLVSGPACSGKTVLARYIHEKLQTDNVDNDPFDVITFSVDTNVNYTTSSLNMIKTLLLQLLDRKVGCHSLLSHIKEAMEHAQGGCSSNEVEAALWKAFEVSLDERKVLVLIDGLDQLIGSRIGNPPALEKLDAITRTKQNVKAILLSRPIGDAALKHCQEHIALDTVEEALSDIKHFIEDFLYHHSELYHLKDSERHDIVQKYASAANGSFLLAGLQLQYAKGKDFD</sequence>
<dbReference type="InterPro" id="IPR027417">
    <property type="entry name" value="P-loop_NTPase"/>
</dbReference>
<dbReference type="Gene3D" id="3.40.50.300">
    <property type="entry name" value="P-loop containing nucleotide triphosphate hydrolases"/>
    <property type="match status" value="1"/>
</dbReference>
<dbReference type="PANTHER" id="PTHR10039:SF11">
    <property type="entry name" value="NACHT DOMAIN PROTEIN (AFU_ORTHOLOGUE AFUA_1G01490)"/>
    <property type="match status" value="1"/>
</dbReference>
<evidence type="ECO:0000256" key="1">
    <source>
        <dbReference type="ARBA" id="ARBA00022737"/>
    </source>
</evidence>
<evidence type="ECO:0000313" key="4">
    <source>
        <dbReference type="Proteomes" id="UP000800039"/>
    </source>
</evidence>
<organism evidence="3 4">
    <name type="scientific">Cucurbitaria berberidis CBS 394.84</name>
    <dbReference type="NCBI Taxonomy" id="1168544"/>
    <lineage>
        <taxon>Eukaryota</taxon>
        <taxon>Fungi</taxon>
        <taxon>Dikarya</taxon>
        <taxon>Ascomycota</taxon>
        <taxon>Pezizomycotina</taxon>
        <taxon>Dothideomycetes</taxon>
        <taxon>Pleosporomycetidae</taxon>
        <taxon>Pleosporales</taxon>
        <taxon>Pleosporineae</taxon>
        <taxon>Cucurbitariaceae</taxon>
        <taxon>Cucurbitaria</taxon>
    </lineage>
</organism>
<keyword evidence="1" id="KW-0677">Repeat</keyword>
<dbReference type="OrthoDB" id="2546325at2759"/>
<dbReference type="InterPro" id="IPR056884">
    <property type="entry name" value="NPHP3-like_N"/>
</dbReference>
<dbReference type="EMBL" id="ML976616">
    <property type="protein sequence ID" value="KAF1845234.1"/>
    <property type="molecule type" value="Genomic_DNA"/>
</dbReference>
<dbReference type="RefSeq" id="XP_040787797.1">
    <property type="nucleotide sequence ID" value="XM_040936857.1"/>
</dbReference>
<name>A0A9P4GGW3_9PLEO</name>
<accession>A0A9P4GGW3</accession>
<keyword evidence="4" id="KW-1185">Reference proteome</keyword>
<reference evidence="3" key="1">
    <citation type="submission" date="2020-01" db="EMBL/GenBank/DDBJ databases">
        <authorList>
            <consortium name="DOE Joint Genome Institute"/>
            <person name="Haridas S."/>
            <person name="Albert R."/>
            <person name="Binder M."/>
            <person name="Bloem J."/>
            <person name="Labutti K."/>
            <person name="Salamov A."/>
            <person name="Andreopoulos B."/>
            <person name="Baker S.E."/>
            <person name="Barry K."/>
            <person name="Bills G."/>
            <person name="Bluhm B.H."/>
            <person name="Cannon C."/>
            <person name="Castanera R."/>
            <person name="Culley D.E."/>
            <person name="Daum C."/>
            <person name="Ezra D."/>
            <person name="Gonzalez J.B."/>
            <person name="Henrissat B."/>
            <person name="Kuo A."/>
            <person name="Liang C."/>
            <person name="Lipzen A."/>
            <person name="Lutzoni F."/>
            <person name="Magnuson J."/>
            <person name="Mondo S."/>
            <person name="Nolan M."/>
            <person name="Ohm R."/>
            <person name="Pangilinan J."/>
            <person name="Park H.-J."/>
            <person name="Ramirez L."/>
            <person name="Alfaro M."/>
            <person name="Sun H."/>
            <person name="Tritt A."/>
            <person name="Yoshinaga Y."/>
            <person name="Zwiers L.-H."/>
            <person name="Turgeon B.G."/>
            <person name="Goodwin S.B."/>
            <person name="Spatafora J.W."/>
            <person name="Crous P.W."/>
            <person name="Grigoriev I.V."/>
        </authorList>
    </citation>
    <scope>NUCLEOTIDE SEQUENCE</scope>
    <source>
        <strain evidence="3">CBS 394.84</strain>
    </source>
</reference>
<dbReference type="GeneID" id="63854107"/>
<dbReference type="SUPFAM" id="SSF52540">
    <property type="entry name" value="P-loop containing nucleoside triphosphate hydrolases"/>
    <property type="match status" value="1"/>
</dbReference>
<protein>
    <recommendedName>
        <fullName evidence="2">Nephrocystin 3-like N-terminal domain-containing protein</fullName>
    </recommendedName>
</protein>
<dbReference type="Pfam" id="PF24883">
    <property type="entry name" value="NPHP3_N"/>
    <property type="match status" value="1"/>
</dbReference>
<dbReference type="AlphaFoldDB" id="A0A9P4GGW3"/>
<dbReference type="PANTHER" id="PTHR10039">
    <property type="entry name" value="AMELOGENIN"/>
    <property type="match status" value="1"/>
</dbReference>
<evidence type="ECO:0000313" key="3">
    <source>
        <dbReference type="EMBL" id="KAF1845234.1"/>
    </source>
</evidence>
<evidence type="ECO:0000259" key="2">
    <source>
        <dbReference type="Pfam" id="PF24883"/>
    </source>
</evidence>
<comment type="caution">
    <text evidence="3">The sequence shown here is derived from an EMBL/GenBank/DDBJ whole genome shotgun (WGS) entry which is preliminary data.</text>
</comment>
<proteinExistence type="predicted"/>
<feature type="domain" description="Nephrocystin 3-like N-terminal" evidence="2">
    <location>
        <begin position="283"/>
        <end position="449"/>
    </location>
</feature>